<dbReference type="AlphaFoldDB" id="A0A4R1PYC3"/>
<dbReference type="Proteomes" id="UP000295063">
    <property type="component" value="Unassembled WGS sequence"/>
</dbReference>
<evidence type="ECO:0000313" key="3">
    <source>
        <dbReference type="Proteomes" id="UP000295063"/>
    </source>
</evidence>
<feature type="region of interest" description="Disordered" evidence="1">
    <location>
        <begin position="66"/>
        <end position="110"/>
    </location>
</feature>
<protein>
    <submittedName>
        <fullName evidence="2">Uncharacterized protein</fullName>
    </submittedName>
</protein>
<reference evidence="2 3" key="1">
    <citation type="submission" date="2019-03" db="EMBL/GenBank/DDBJ databases">
        <title>Genomic Encyclopedia of Type Strains, Phase IV (KMG-IV): sequencing the most valuable type-strain genomes for metagenomic binning, comparative biology and taxonomic classification.</title>
        <authorList>
            <person name="Goeker M."/>
        </authorList>
    </citation>
    <scope>NUCLEOTIDE SEQUENCE [LARGE SCALE GENOMIC DNA]</scope>
    <source>
        <strain evidence="2 3">DSM 15969</strain>
    </source>
</reference>
<accession>A0A4R1PYC3</accession>
<dbReference type="EMBL" id="SLUI01000007">
    <property type="protein sequence ID" value="TCL36965.1"/>
    <property type="molecule type" value="Genomic_DNA"/>
</dbReference>
<evidence type="ECO:0000313" key="2">
    <source>
        <dbReference type="EMBL" id="TCL36965.1"/>
    </source>
</evidence>
<comment type="caution">
    <text evidence="2">The sequence shown here is derived from an EMBL/GenBank/DDBJ whole genome shotgun (WGS) entry which is preliminary data.</text>
</comment>
<organism evidence="2 3">
    <name type="scientific">Anaerospora hongkongensis</name>
    <dbReference type="NCBI Taxonomy" id="244830"/>
    <lineage>
        <taxon>Bacteria</taxon>
        <taxon>Bacillati</taxon>
        <taxon>Bacillota</taxon>
        <taxon>Negativicutes</taxon>
        <taxon>Selenomonadales</taxon>
        <taxon>Sporomusaceae</taxon>
        <taxon>Anaerospora</taxon>
    </lineage>
</organism>
<name>A0A4R1PYC3_9FIRM</name>
<dbReference type="RefSeq" id="WP_132080722.1">
    <property type="nucleotide sequence ID" value="NZ_SLUI01000007.1"/>
</dbReference>
<gene>
    <name evidence="2" type="ORF">EV210_107230</name>
</gene>
<evidence type="ECO:0000256" key="1">
    <source>
        <dbReference type="SAM" id="MobiDB-lite"/>
    </source>
</evidence>
<dbReference type="OrthoDB" id="1681325at2"/>
<sequence>MNYFHWGARMLGKSSPALLLIGGAALALCSQPVRRGLHRLAVQTTKGILIVNDEVKKLAVKMKEQNVDNESAATDGELPNEPYQLTGKHKVQNRSDKRQIVAQKIRSKVN</sequence>
<proteinExistence type="predicted"/>
<keyword evidence="3" id="KW-1185">Reference proteome</keyword>